<name>A0A8S4RVR5_9NEOP</name>
<gene>
    <name evidence="1" type="primary">jg19947</name>
    <name evidence="1" type="ORF">PAEG_LOCUS18660</name>
</gene>
<comment type="caution">
    <text evidence="1">The sequence shown here is derived from an EMBL/GenBank/DDBJ whole genome shotgun (WGS) entry which is preliminary data.</text>
</comment>
<dbReference type="EMBL" id="CAKXAJ010025638">
    <property type="protein sequence ID" value="CAH2242334.1"/>
    <property type="molecule type" value="Genomic_DNA"/>
</dbReference>
<evidence type="ECO:0000313" key="1">
    <source>
        <dbReference type="EMBL" id="CAH2242334.1"/>
    </source>
</evidence>
<organism evidence="1 2">
    <name type="scientific">Pararge aegeria aegeria</name>
    <dbReference type="NCBI Taxonomy" id="348720"/>
    <lineage>
        <taxon>Eukaryota</taxon>
        <taxon>Metazoa</taxon>
        <taxon>Ecdysozoa</taxon>
        <taxon>Arthropoda</taxon>
        <taxon>Hexapoda</taxon>
        <taxon>Insecta</taxon>
        <taxon>Pterygota</taxon>
        <taxon>Neoptera</taxon>
        <taxon>Endopterygota</taxon>
        <taxon>Lepidoptera</taxon>
        <taxon>Glossata</taxon>
        <taxon>Ditrysia</taxon>
        <taxon>Papilionoidea</taxon>
        <taxon>Nymphalidae</taxon>
        <taxon>Satyrinae</taxon>
        <taxon>Satyrini</taxon>
        <taxon>Parargina</taxon>
        <taxon>Pararge</taxon>
    </lineage>
</organism>
<protein>
    <submittedName>
        <fullName evidence="1">Jg19947 protein</fullName>
    </submittedName>
</protein>
<dbReference type="Gene3D" id="2.20.25.240">
    <property type="match status" value="1"/>
</dbReference>
<dbReference type="OrthoDB" id="6159439at2759"/>
<dbReference type="Proteomes" id="UP000838756">
    <property type="component" value="Unassembled WGS sequence"/>
</dbReference>
<evidence type="ECO:0000313" key="2">
    <source>
        <dbReference type="Proteomes" id="UP000838756"/>
    </source>
</evidence>
<dbReference type="AlphaFoldDB" id="A0A8S4RVR5"/>
<accession>A0A8S4RVR5</accession>
<sequence>MSSFHYKLAFESDLVVSNDAVEYGSRQICKGYDIEIPVYTVSKFGMPVIQIGLYRFNRRTKCKGARAQWVCTKWSSGCRASLFTFIDEIMIISSQCQDVVGQYSKLGDTGITEITEARELDQSGSALKGGRTPPVALPSQWWKTP</sequence>
<reference evidence="1" key="1">
    <citation type="submission" date="2022-03" db="EMBL/GenBank/DDBJ databases">
        <authorList>
            <person name="Lindestad O."/>
        </authorList>
    </citation>
    <scope>NUCLEOTIDE SEQUENCE</scope>
</reference>
<keyword evidence="2" id="KW-1185">Reference proteome</keyword>
<proteinExistence type="predicted"/>